<reference evidence="3" key="4">
    <citation type="journal article" date="2015" name="G3 (Bethesda)">
        <title>Genome sequences of three phytopathogenic species of the Magnaporthaceae family of fungi.</title>
        <authorList>
            <person name="Okagaki L.H."/>
            <person name="Nunes C.C."/>
            <person name="Sailsbery J."/>
            <person name="Clay B."/>
            <person name="Brown D."/>
            <person name="John T."/>
            <person name="Oh Y."/>
            <person name="Young N."/>
            <person name="Fitzgerald M."/>
            <person name="Haas B.J."/>
            <person name="Zeng Q."/>
            <person name="Young S."/>
            <person name="Adiconis X."/>
            <person name="Fan L."/>
            <person name="Levin J.Z."/>
            <person name="Mitchell T.K."/>
            <person name="Okubara P.A."/>
            <person name="Farman M.L."/>
            <person name="Kohn L.M."/>
            <person name="Birren B."/>
            <person name="Ma L.-J."/>
            <person name="Dean R.A."/>
        </authorList>
    </citation>
    <scope>NUCLEOTIDE SEQUENCE</scope>
    <source>
        <strain evidence="3">ATCC 64411 / 73-15</strain>
    </source>
</reference>
<dbReference type="EnsemblFungi" id="MAPG_05856T0">
    <property type="protein sequence ID" value="MAPG_05856T0"/>
    <property type="gene ID" value="MAPG_05856"/>
</dbReference>
<dbReference type="EMBL" id="ADBL01001398">
    <property type="status" value="NOT_ANNOTATED_CDS"/>
    <property type="molecule type" value="Genomic_DNA"/>
</dbReference>
<evidence type="ECO:0000313" key="4">
    <source>
        <dbReference type="Proteomes" id="UP000011715"/>
    </source>
</evidence>
<dbReference type="Proteomes" id="UP000011715">
    <property type="component" value="Unassembled WGS sequence"/>
</dbReference>
<keyword evidence="4" id="KW-1185">Reference proteome</keyword>
<name>A0A0C4E0I1_MAGP6</name>
<reference evidence="4" key="1">
    <citation type="submission" date="2010-05" db="EMBL/GenBank/DDBJ databases">
        <title>The genome sequence of Magnaporthe poae strain ATCC 64411.</title>
        <authorList>
            <person name="Ma L.-J."/>
            <person name="Dead R."/>
            <person name="Young S."/>
            <person name="Zeng Q."/>
            <person name="Koehrsen M."/>
            <person name="Alvarado L."/>
            <person name="Berlin A."/>
            <person name="Chapman S.B."/>
            <person name="Chen Z."/>
            <person name="Freedman E."/>
            <person name="Gellesch M."/>
            <person name="Goldberg J."/>
            <person name="Griggs A."/>
            <person name="Gujja S."/>
            <person name="Heilman E.R."/>
            <person name="Heiman D."/>
            <person name="Hepburn T."/>
            <person name="Howarth C."/>
            <person name="Jen D."/>
            <person name="Larson L."/>
            <person name="Mehta T."/>
            <person name="Neiman D."/>
            <person name="Pearson M."/>
            <person name="Roberts A."/>
            <person name="Saif S."/>
            <person name="Shea T."/>
            <person name="Shenoy N."/>
            <person name="Sisk P."/>
            <person name="Stolte C."/>
            <person name="Sykes S."/>
            <person name="Walk T."/>
            <person name="White J."/>
            <person name="Yandava C."/>
            <person name="Haas B."/>
            <person name="Nusbaum C."/>
            <person name="Birren B."/>
        </authorList>
    </citation>
    <scope>NUCLEOTIDE SEQUENCE [LARGE SCALE GENOMIC DNA]</scope>
    <source>
        <strain evidence="4">ATCC 64411 / 73-15</strain>
    </source>
</reference>
<protein>
    <submittedName>
        <fullName evidence="2 3">Uncharacterized protein</fullName>
    </submittedName>
</protein>
<evidence type="ECO:0000313" key="3">
    <source>
        <dbReference type="EnsemblFungi" id="MAPG_05856T0"/>
    </source>
</evidence>
<dbReference type="VEuPathDB" id="FungiDB:MAPG_05856"/>
<dbReference type="EMBL" id="GL876969">
    <property type="protein sequence ID" value="KLU86848.1"/>
    <property type="molecule type" value="Genomic_DNA"/>
</dbReference>
<sequence>MLFLGPCHMCKNAVRERVRFLNGDVCRRRRRSQPSLGEHGQGRNGSTAKDALRPHGSKTPRMRVPGGEIWTEAEHAKASINGWQGRPPSRKRLDRLMLHRHASPPLLPSAAAREEESARRRGAKSRLGRLPGSLARLASPESLSPPNGSARAQLPAPSLPEIATHRIRHDTALAPPDRPLSIPDRKPSQVGDLE</sequence>
<reference evidence="3" key="5">
    <citation type="submission" date="2015-06" db="UniProtKB">
        <authorList>
            <consortium name="EnsemblFungi"/>
        </authorList>
    </citation>
    <scope>IDENTIFICATION</scope>
    <source>
        <strain evidence="3">ATCC 64411</strain>
    </source>
</reference>
<feature type="region of interest" description="Disordered" evidence="1">
    <location>
        <begin position="31"/>
        <end position="66"/>
    </location>
</feature>
<proteinExistence type="predicted"/>
<organism evidence="3 4">
    <name type="scientific">Magnaporthiopsis poae (strain ATCC 64411 / 73-15)</name>
    <name type="common">Kentucky bluegrass fungus</name>
    <name type="synonym">Magnaporthe poae</name>
    <dbReference type="NCBI Taxonomy" id="644358"/>
    <lineage>
        <taxon>Eukaryota</taxon>
        <taxon>Fungi</taxon>
        <taxon>Dikarya</taxon>
        <taxon>Ascomycota</taxon>
        <taxon>Pezizomycotina</taxon>
        <taxon>Sordariomycetes</taxon>
        <taxon>Sordariomycetidae</taxon>
        <taxon>Magnaporthales</taxon>
        <taxon>Magnaporthaceae</taxon>
        <taxon>Magnaporthiopsis</taxon>
    </lineage>
</organism>
<feature type="region of interest" description="Disordered" evidence="1">
    <location>
        <begin position="100"/>
        <end position="194"/>
    </location>
</feature>
<reference evidence="2" key="2">
    <citation type="submission" date="2010-05" db="EMBL/GenBank/DDBJ databases">
        <title>The Genome Sequence of Magnaporthe poae strain ATCC 64411.</title>
        <authorList>
            <consortium name="The Broad Institute Genome Sequencing Platform"/>
            <consortium name="Broad Institute Genome Sequencing Center for Infectious Disease"/>
            <person name="Ma L.-J."/>
            <person name="Dead R."/>
            <person name="Young S."/>
            <person name="Zeng Q."/>
            <person name="Koehrsen M."/>
            <person name="Alvarado L."/>
            <person name="Berlin A."/>
            <person name="Chapman S.B."/>
            <person name="Chen Z."/>
            <person name="Freedman E."/>
            <person name="Gellesch M."/>
            <person name="Goldberg J."/>
            <person name="Griggs A."/>
            <person name="Gujja S."/>
            <person name="Heilman E.R."/>
            <person name="Heiman D."/>
            <person name="Hepburn T."/>
            <person name="Howarth C."/>
            <person name="Jen D."/>
            <person name="Larson L."/>
            <person name="Mehta T."/>
            <person name="Neiman D."/>
            <person name="Pearson M."/>
            <person name="Roberts A."/>
            <person name="Saif S."/>
            <person name="Shea T."/>
            <person name="Shenoy N."/>
            <person name="Sisk P."/>
            <person name="Stolte C."/>
            <person name="Sykes S."/>
            <person name="Walk T."/>
            <person name="White J."/>
            <person name="Yandava C."/>
            <person name="Haas B."/>
            <person name="Nusbaum C."/>
            <person name="Birren B."/>
        </authorList>
    </citation>
    <scope>NUCLEOTIDE SEQUENCE</scope>
    <source>
        <strain evidence="2">ATCC 64411</strain>
    </source>
</reference>
<gene>
    <name evidence="2" type="ORF">MAPG_05856</name>
</gene>
<evidence type="ECO:0000313" key="2">
    <source>
        <dbReference type="EMBL" id="KLU86848.1"/>
    </source>
</evidence>
<dbReference type="AlphaFoldDB" id="A0A0C4E0I1"/>
<evidence type="ECO:0000256" key="1">
    <source>
        <dbReference type="SAM" id="MobiDB-lite"/>
    </source>
</evidence>
<reference evidence="2" key="3">
    <citation type="submission" date="2011-03" db="EMBL/GenBank/DDBJ databases">
        <title>Annotation of Magnaporthe poae ATCC 64411.</title>
        <authorList>
            <person name="Ma L.-J."/>
            <person name="Dead R."/>
            <person name="Young S.K."/>
            <person name="Zeng Q."/>
            <person name="Gargeya S."/>
            <person name="Fitzgerald M."/>
            <person name="Haas B."/>
            <person name="Abouelleil A."/>
            <person name="Alvarado L."/>
            <person name="Arachchi H.M."/>
            <person name="Berlin A."/>
            <person name="Brown A."/>
            <person name="Chapman S.B."/>
            <person name="Chen Z."/>
            <person name="Dunbar C."/>
            <person name="Freedman E."/>
            <person name="Gearin G."/>
            <person name="Gellesch M."/>
            <person name="Goldberg J."/>
            <person name="Griggs A."/>
            <person name="Gujja S."/>
            <person name="Heiman D."/>
            <person name="Howarth C."/>
            <person name="Larson L."/>
            <person name="Lui A."/>
            <person name="MacDonald P.J.P."/>
            <person name="Mehta T."/>
            <person name="Montmayeur A."/>
            <person name="Murphy C."/>
            <person name="Neiman D."/>
            <person name="Pearson M."/>
            <person name="Priest M."/>
            <person name="Roberts A."/>
            <person name="Saif S."/>
            <person name="Shea T."/>
            <person name="Shenoy N."/>
            <person name="Sisk P."/>
            <person name="Stolte C."/>
            <person name="Sykes S."/>
            <person name="Yandava C."/>
            <person name="Wortman J."/>
            <person name="Nusbaum C."/>
            <person name="Birren B."/>
        </authorList>
    </citation>
    <scope>NUCLEOTIDE SEQUENCE</scope>
    <source>
        <strain evidence="2">ATCC 64411</strain>
    </source>
</reference>
<accession>A0A0C4E0I1</accession>